<organism evidence="3 4">
    <name type="scientific">Phocoenobacter uteri</name>
    <dbReference type="NCBI Taxonomy" id="146806"/>
    <lineage>
        <taxon>Bacteria</taxon>
        <taxon>Pseudomonadati</taxon>
        <taxon>Pseudomonadota</taxon>
        <taxon>Gammaproteobacteria</taxon>
        <taxon>Pasteurellales</taxon>
        <taxon>Pasteurellaceae</taxon>
        <taxon>Phocoenobacter</taxon>
    </lineage>
</organism>
<gene>
    <name evidence="3" type="ORF">NCTC12872_00202</name>
</gene>
<protein>
    <submittedName>
        <fullName evidence="3">NYN domain</fullName>
    </submittedName>
</protein>
<reference evidence="3 4" key="1">
    <citation type="submission" date="2018-06" db="EMBL/GenBank/DDBJ databases">
        <authorList>
            <consortium name="Pathogen Informatics"/>
            <person name="Doyle S."/>
        </authorList>
    </citation>
    <scope>NUCLEOTIDE SEQUENCE [LARGE SCALE GENOMIC DNA]</scope>
    <source>
        <strain evidence="3 4">NCTC12872</strain>
    </source>
</reference>
<accession>A0A379C7G3</accession>
<dbReference type="InterPro" id="IPR021139">
    <property type="entry name" value="NYN"/>
</dbReference>
<evidence type="ECO:0000313" key="3">
    <source>
        <dbReference type="EMBL" id="SUB58250.1"/>
    </source>
</evidence>
<dbReference type="RefSeq" id="WP_115314780.1">
    <property type="nucleotide sequence ID" value="NZ_LWIF01000001.1"/>
</dbReference>
<keyword evidence="4" id="KW-1185">Reference proteome</keyword>
<dbReference type="Gene3D" id="3.30.420.610">
    <property type="entry name" value="LOTUS domain-like"/>
    <property type="match status" value="1"/>
</dbReference>
<feature type="domain" description="NYN" evidence="1">
    <location>
        <begin position="5"/>
        <end position="139"/>
    </location>
</feature>
<dbReference type="EMBL" id="UGTA01000001">
    <property type="protein sequence ID" value="SUB58250.1"/>
    <property type="molecule type" value="Genomic_DNA"/>
</dbReference>
<dbReference type="Gene3D" id="3.40.50.1010">
    <property type="entry name" value="5'-nuclease"/>
    <property type="match status" value="1"/>
</dbReference>
<dbReference type="Proteomes" id="UP000255417">
    <property type="component" value="Unassembled WGS sequence"/>
</dbReference>
<name>A0A379C7G3_9PAST</name>
<feature type="domain" description="HTH OST-type" evidence="2">
    <location>
        <begin position="180"/>
        <end position="229"/>
    </location>
</feature>
<dbReference type="OrthoDB" id="9783963at2"/>
<dbReference type="Pfam" id="PF01936">
    <property type="entry name" value="NYN"/>
    <property type="match status" value="1"/>
</dbReference>
<proteinExistence type="predicted"/>
<dbReference type="PANTHER" id="PTHR35811:SF1">
    <property type="entry name" value="HTH OST-TYPE DOMAIN-CONTAINING PROTEIN"/>
    <property type="match status" value="1"/>
</dbReference>
<dbReference type="PANTHER" id="PTHR35811">
    <property type="entry name" value="SLR1870 PROTEIN"/>
    <property type="match status" value="1"/>
</dbReference>
<dbReference type="Pfam" id="PF12872">
    <property type="entry name" value="OST-HTH"/>
    <property type="match status" value="1"/>
</dbReference>
<evidence type="ECO:0000259" key="2">
    <source>
        <dbReference type="Pfam" id="PF12872"/>
    </source>
</evidence>
<dbReference type="AlphaFoldDB" id="A0A379C7G3"/>
<dbReference type="CDD" id="cd11297">
    <property type="entry name" value="PIN_LabA-like_N_1"/>
    <property type="match status" value="1"/>
</dbReference>
<dbReference type="InterPro" id="IPR041966">
    <property type="entry name" value="LOTUS-like"/>
</dbReference>
<evidence type="ECO:0000259" key="1">
    <source>
        <dbReference type="Pfam" id="PF01936"/>
    </source>
</evidence>
<evidence type="ECO:0000313" key="4">
    <source>
        <dbReference type="Proteomes" id="UP000255417"/>
    </source>
</evidence>
<dbReference type="CDD" id="cd10146">
    <property type="entry name" value="LabA_like_C"/>
    <property type="match status" value="1"/>
</dbReference>
<dbReference type="GO" id="GO:0004540">
    <property type="term" value="F:RNA nuclease activity"/>
    <property type="evidence" value="ECO:0007669"/>
    <property type="project" value="InterPro"/>
</dbReference>
<sequence>MAQQVALLIDAENISYKSIPLIFNKLSTLGTVGIKRVYGDFSSDTLKSWSDTNNEYSLNAIHQPNYVSGKNTADIRITMDTMSLFFENPNINAFALASSDSDFTPLVQYLTEKGYAVYGFGDGNKTKNCFANACSQFFDVSQQITNDENIDITSSSKKVPFTDIFKAIEICKSRKNNLGDGFAYLGEVSSELKNINPNFKYKDFGCSTLGKFFEKYPEFETHTIKSSKYIRKFDYPALLTSLEYLLIAFPNKKGTDIKTLAIKMKETFGSEPFLQYCTEEDLIKRLQSITNKNFIIENNTIKLSTSN</sequence>
<dbReference type="InterPro" id="IPR025605">
    <property type="entry name" value="OST-HTH/LOTUS_dom"/>
</dbReference>